<evidence type="ECO:0000259" key="2">
    <source>
        <dbReference type="Pfam" id="PF05199"/>
    </source>
</evidence>
<gene>
    <name evidence="3" type="ORF">PU560_04195</name>
</gene>
<dbReference type="EMBL" id="JARACI010000603">
    <property type="protein sequence ID" value="MDD9205670.1"/>
    <property type="molecule type" value="Genomic_DNA"/>
</dbReference>
<dbReference type="Gene3D" id="3.30.560.10">
    <property type="entry name" value="Glucose Oxidase, domain 3"/>
    <property type="match status" value="1"/>
</dbReference>
<sequence>PPLITPRFLRSETDRRTAAALLRRQRDLLATAPLADLVEHEESPGDDVVEDAAVADHVRRTGVGIYHAVGSCAMGPADDDVVDARLRVRGAPGLRVVDASIFPVPPSGGTAAPTMAAAWRAADMLQEEW</sequence>
<feature type="non-terminal residue" evidence="3">
    <location>
        <position position="1"/>
    </location>
</feature>
<keyword evidence="4" id="KW-1185">Reference proteome</keyword>
<proteinExistence type="inferred from homology"/>
<dbReference type="Gene3D" id="3.50.50.60">
    <property type="entry name" value="FAD/NAD(P)-binding domain"/>
    <property type="match status" value="1"/>
</dbReference>
<protein>
    <submittedName>
        <fullName evidence="3">GMC family oxidoreductase</fullName>
    </submittedName>
</protein>
<name>A0ABT5TUE3_9MICO</name>
<dbReference type="InterPro" id="IPR012132">
    <property type="entry name" value="GMC_OxRdtase"/>
</dbReference>
<dbReference type="Pfam" id="PF05199">
    <property type="entry name" value="GMC_oxred_C"/>
    <property type="match status" value="1"/>
</dbReference>
<dbReference type="InterPro" id="IPR007867">
    <property type="entry name" value="GMC_OxRtase_C"/>
</dbReference>
<comment type="similarity">
    <text evidence="1">Belongs to the GMC oxidoreductase family.</text>
</comment>
<dbReference type="PANTHER" id="PTHR11552:SF123">
    <property type="entry name" value="GMC OXIDOREDUCTASE (AFU_ORTHOLOGUE AFUA_2G01770)-RELATED"/>
    <property type="match status" value="1"/>
</dbReference>
<dbReference type="SUPFAM" id="SSF51905">
    <property type="entry name" value="FAD/NAD(P)-binding domain"/>
    <property type="match status" value="1"/>
</dbReference>
<evidence type="ECO:0000313" key="3">
    <source>
        <dbReference type="EMBL" id="MDD9205670.1"/>
    </source>
</evidence>
<reference evidence="3" key="1">
    <citation type="submission" date="2023-02" db="EMBL/GenBank/DDBJ databases">
        <title>Georgenia sp.10Sc9-8, isolated from a soil sample collected from the Taklamakan desert.</title>
        <authorList>
            <person name="Liu S."/>
        </authorList>
    </citation>
    <scope>NUCLEOTIDE SEQUENCE</scope>
    <source>
        <strain evidence="3">10Sc9-8</strain>
    </source>
</reference>
<evidence type="ECO:0000256" key="1">
    <source>
        <dbReference type="ARBA" id="ARBA00010790"/>
    </source>
</evidence>
<dbReference type="InterPro" id="IPR036188">
    <property type="entry name" value="FAD/NAD-bd_sf"/>
</dbReference>
<feature type="domain" description="Glucose-methanol-choline oxidoreductase C-terminal" evidence="2">
    <location>
        <begin position="1"/>
        <end position="118"/>
    </location>
</feature>
<accession>A0ABT5TUE3</accession>
<organism evidence="3 4">
    <name type="scientific">Georgenia halotolerans</name>
    <dbReference type="NCBI Taxonomy" id="3028317"/>
    <lineage>
        <taxon>Bacteria</taxon>
        <taxon>Bacillati</taxon>
        <taxon>Actinomycetota</taxon>
        <taxon>Actinomycetes</taxon>
        <taxon>Micrococcales</taxon>
        <taxon>Bogoriellaceae</taxon>
        <taxon>Georgenia</taxon>
    </lineage>
</organism>
<dbReference type="Proteomes" id="UP001165561">
    <property type="component" value="Unassembled WGS sequence"/>
</dbReference>
<dbReference type="SUPFAM" id="SSF54373">
    <property type="entry name" value="FAD-linked reductases, C-terminal domain"/>
    <property type="match status" value="1"/>
</dbReference>
<evidence type="ECO:0000313" key="4">
    <source>
        <dbReference type="Proteomes" id="UP001165561"/>
    </source>
</evidence>
<comment type="caution">
    <text evidence="3">The sequence shown here is derived from an EMBL/GenBank/DDBJ whole genome shotgun (WGS) entry which is preliminary data.</text>
</comment>
<dbReference type="PANTHER" id="PTHR11552">
    <property type="entry name" value="GLUCOSE-METHANOL-CHOLINE GMC OXIDOREDUCTASE"/>
    <property type="match status" value="1"/>
</dbReference>